<accession>A0A1G2B8H0</accession>
<evidence type="ECO:0000313" key="2">
    <source>
        <dbReference type="Proteomes" id="UP000176952"/>
    </source>
</evidence>
<comment type="caution">
    <text evidence="1">The sequence shown here is derived from an EMBL/GenBank/DDBJ whole genome shotgun (WGS) entry which is preliminary data.</text>
</comment>
<dbReference type="Proteomes" id="UP000176952">
    <property type="component" value="Unassembled WGS sequence"/>
</dbReference>
<dbReference type="PROSITE" id="PS51257">
    <property type="entry name" value="PROKAR_LIPOPROTEIN"/>
    <property type="match status" value="1"/>
</dbReference>
<reference evidence="1 2" key="1">
    <citation type="journal article" date="2016" name="Nat. Commun.">
        <title>Thousands of microbial genomes shed light on interconnected biogeochemical processes in an aquifer system.</title>
        <authorList>
            <person name="Anantharaman K."/>
            <person name="Brown C.T."/>
            <person name="Hug L.A."/>
            <person name="Sharon I."/>
            <person name="Castelle C.J."/>
            <person name="Probst A.J."/>
            <person name="Thomas B.C."/>
            <person name="Singh A."/>
            <person name="Wilkins M.J."/>
            <person name="Karaoz U."/>
            <person name="Brodie E.L."/>
            <person name="Williams K.H."/>
            <person name="Hubbard S.S."/>
            <person name="Banfield J.F."/>
        </authorList>
    </citation>
    <scope>NUCLEOTIDE SEQUENCE [LARGE SCALE GENOMIC DNA]</scope>
</reference>
<dbReference type="EMBL" id="MHKD01000013">
    <property type="protein sequence ID" value="OGY84560.1"/>
    <property type="molecule type" value="Genomic_DNA"/>
</dbReference>
<name>A0A1G2B8H0_9BACT</name>
<gene>
    <name evidence="1" type="ORF">A3F54_05640</name>
</gene>
<evidence type="ECO:0000313" key="1">
    <source>
        <dbReference type="EMBL" id="OGY84560.1"/>
    </source>
</evidence>
<dbReference type="STRING" id="1798542.A3F54_05640"/>
<proteinExistence type="predicted"/>
<sequence length="419" mass="45587">MRKIFFAVFMILLTVWAIGCTDHVPIKEGVTPNPNGGGLVDVHLGYSTANCQTLRYYHTLLPMSEQNVGTKGPEKWKLESIAVSALGTTGEILFSGLEANVEDHGFWPNCLVDGSFDHVPSTSSDGQVLDQFTCDTGACKYKFDVLSDSIRQENGPETMFVDNEVVLDPQGQLQAPYAVVLTLSMHDIIKTPADGNTGRYKRSIKFPTRSKGYAWCAGSNSYNSFLCRITIGGVLLTKKVPKPTNPLIPNVGLLPFAPTEVYEYEIDATGKQVSTQGSQNVTLVWRQDAVNKYVQSDGIYFKNNLNANKTDQNTAAEFQTSDSGSLKIGDFKKTFSNLPDGVGYKLSTGKLVNSVFYGVNGSDLRFGMIGTSGALIQLTCITGTKENSDGSIYSEFEFDVMSGEVISPCNNIGVDAKLK</sequence>
<protein>
    <submittedName>
        <fullName evidence="1">Uncharacterized protein</fullName>
    </submittedName>
</protein>
<dbReference type="AlphaFoldDB" id="A0A1G2B8H0"/>
<organism evidence="1 2">
    <name type="scientific">Candidatus Kerfeldbacteria bacterium RIFCSPHIGHO2_12_FULL_48_17</name>
    <dbReference type="NCBI Taxonomy" id="1798542"/>
    <lineage>
        <taxon>Bacteria</taxon>
        <taxon>Candidatus Kerfeldiibacteriota</taxon>
    </lineage>
</organism>